<dbReference type="InterPro" id="IPR050651">
    <property type="entry name" value="Plant_Cytochrome_P450_Monoox"/>
</dbReference>
<dbReference type="GO" id="GO:0005506">
    <property type="term" value="F:iron ion binding"/>
    <property type="evidence" value="ECO:0007669"/>
    <property type="project" value="InterPro"/>
</dbReference>
<organism evidence="11 12">
    <name type="scientific">Gossypium trilobum</name>
    <dbReference type="NCBI Taxonomy" id="34281"/>
    <lineage>
        <taxon>Eukaryota</taxon>
        <taxon>Viridiplantae</taxon>
        <taxon>Streptophyta</taxon>
        <taxon>Embryophyta</taxon>
        <taxon>Tracheophyta</taxon>
        <taxon>Spermatophyta</taxon>
        <taxon>Magnoliopsida</taxon>
        <taxon>eudicotyledons</taxon>
        <taxon>Gunneridae</taxon>
        <taxon>Pentapetalae</taxon>
        <taxon>rosids</taxon>
        <taxon>malvids</taxon>
        <taxon>Malvales</taxon>
        <taxon>Malvaceae</taxon>
        <taxon>Malvoideae</taxon>
        <taxon>Gossypium</taxon>
    </lineage>
</organism>
<dbReference type="InterPro" id="IPR002401">
    <property type="entry name" value="Cyt_P450_E_grp-I"/>
</dbReference>
<gene>
    <name evidence="11" type="ORF">Gotri_010460</name>
</gene>
<evidence type="ECO:0000256" key="8">
    <source>
        <dbReference type="ARBA" id="ARBA00023136"/>
    </source>
</evidence>
<accession>A0A7J9EQI7</accession>
<dbReference type="Proteomes" id="UP000593568">
    <property type="component" value="Unassembled WGS sequence"/>
</dbReference>
<evidence type="ECO:0000256" key="4">
    <source>
        <dbReference type="ARBA" id="ARBA00022723"/>
    </source>
</evidence>
<comment type="cofactor">
    <cofactor evidence="9">
        <name>heme</name>
        <dbReference type="ChEBI" id="CHEBI:30413"/>
    </cofactor>
</comment>
<dbReference type="GO" id="GO:0020037">
    <property type="term" value="F:heme binding"/>
    <property type="evidence" value="ECO:0007669"/>
    <property type="project" value="InterPro"/>
</dbReference>
<evidence type="ECO:0000256" key="3">
    <source>
        <dbReference type="ARBA" id="ARBA00022617"/>
    </source>
</evidence>
<comment type="subcellular location">
    <subcellularLocation>
        <location evidence="1">Membrane</location>
    </subcellularLocation>
</comment>
<dbReference type="AlphaFoldDB" id="A0A7J9EQI7"/>
<comment type="caution">
    <text evidence="11">The sequence shown here is derived from an EMBL/GenBank/DDBJ whole genome shotgun (WGS) entry which is preliminary data.</text>
</comment>
<dbReference type="PROSITE" id="PS00086">
    <property type="entry name" value="CYTOCHROME_P450"/>
    <property type="match status" value="2"/>
</dbReference>
<evidence type="ECO:0000256" key="1">
    <source>
        <dbReference type="ARBA" id="ARBA00004370"/>
    </source>
</evidence>
<dbReference type="EMBL" id="JABEZW010000009">
    <property type="protein sequence ID" value="MBA0775306.1"/>
    <property type="molecule type" value="Genomic_DNA"/>
</dbReference>
<evidence type="ECO:0000313" key="12">
    <source>
        <dbReference type="Proteomes" id="UP000593568"/>
    </source>
</evidence>
<dbReference type="GO" id="GO:0016020">
    <property type="term" value="C:membrane"/>
    <property type="evidence" value="ECO:0007669"/>
    <property type="project" value="UniProtKB-SubCell"/>
</dbReference>
<proteinExistence type="inferred from homology"/>
<dbReference type="GO" id="GO:0004497">
    <property type="term" value="F:monooxygenase activity"/>
    <property type="evidence" value="ECO:0007669"/>
    <property type="project" value="UniProtKB-KW"/>
</dbReference>
<reference evidence="11 12" key="1">
    <citation type="journal article" date="2019" name="Genome Biol. Evol.">
        <title>Insights into the evolution of the New World diploid cottons (Gossypium, subgenus Houzingenia) based on genome sequencing.</title>
        <authorList>
            <person name="Grover C.E."/>
            <person name="Arick M.A. 2nd"/>
            <person name="Thrash A."/>
            <person name="Conover J.L."/>
            <person name="Sanders W.S."/>
            <person name="Peterson D.G."/>
            <person name="Frelichowski J.E."/>
            <person name="Scheffler J.A."/>
            <person name="Scheffler B.E."/>
            <person name="Wendel J.F."/>
        </authorList>
    </citation>
    <scope>NUCLEOTIDE SEQUENCE [LARGE SCALE GENOMIC DNA]</scope>
    <source>
        <strain evidence="11">8</strain>
        <tissue evidence="11">Leaf</tissue>
    </source>
</reference>
<keyword evidence="7 10" id="KW-0503">Monooxygenase</keyword>
<keyword evidence="12" id="KW-1185">Reference proteome</keyword>
<keyword evidence="4 9" id="KW-0479">Metal-binding</keyword>
<dbReference type="GO" id="GO:0016705">
    <property type="term" value="F:oxidoreductase activity, acting on paired donors, with incorporation or reduction of molecular oxygen"/>
    <property type="evidence" value="ECO:0007669"/>
    <property type="project" value="InterPro"/>
</dbReference>
<dbReference type="InterPro" id="IPR036396">
    <property type="entry name" value="Cyt_P450_sf"/>
</dbReference>
<evidence type="ECO:0000256" key="9">
    <source>
        <dbReference type="PIRSR" id="PIRSR602401-1"/>
    </source>
</evidence>
<feature type="binding site" description="axial binding residue" evidence="9">
    <location>
        <position position="536"/>
    </location>
    <ligand>
        <name>heme</name>
        <dbReference type="ChEBI" id="CHEBI:30413"/>
    </ligand>
    <ligandPart>
        <name>Fe</name>
        <dbReference type="ChEBI" id="CHEBI:18248"/>
    </ligandPart>
</feature>
<evidence type="ECO:0000313" key="11">
    <source>
        <dbReference type="EMBL" id="MBA0775306.1"/>
    </source>
</evidence>
<protein>
    <recommendedName>
        <fullName evidence="13">Isoflavone 2'-hydroxylase-like</fullName>
    </recommendedName>
</protein>
<keyword evidence="3 9" id="KW-0349">Heme</keyword>
<dbReference type="PRINTS" id="PR00463">
    <property type="entry name" value="EP450I"/>
</dbReference>
<name>A0A7J9EQI7_9ROSI</name>
<dbReference type="Pfam" id="PF00067">
    <property type="entry name" value="p450"/>
    <property type="match status" value="2"/>
</dbReference>
<comment type="similarity">
    <text evidence="2 10">Belongs to the cytochrome P450 family.</text>
</comment>
<evidence type="ECO:0008006" key="13">
    <source>
        <dbReference type="Google" id="ProtNLM"/>
    </source>
</evidence>
<evidence type="ECO:0000256" key="5">
    <source>
        <dbReference type="ARBA" id="ARBA00023002"/>
    </source>
</evidence>
<dbReference type="PRINTS" id="PR00385">
    <property type="entry name" value="P450"/>
</dbReference>
<dbReference type="SUPFAM" id="SSF48264">
    <property type="entry name" value="Cytochrome P450"/>
    <property type="match status" value="2"/>
</dbReference>
<dbReference type="FunFam" id="1.10.630.10:FF:000023">
    <property type="entry name" value="Cytochrome P450 family protein"/>
    <property type="match status" value="1"/>
</dbReference>
<dbReference type="InterPro" id="IPR017972">
    <property type="entry name" value="Cyt_P450_CS"/>
</dbReference>
<evidence type="ECO:0000256" key="7">
    <source>
        <dbReference type="ARBA" id="ARBA00023033"/>
    </source>
</evidence>
<dbReference type="Gene3D" id="1.10.630.10">
    <property type="entry name" value="Cytochrome P450"/>
    <property type="match status" value="2"/>
</dbReference>
<sequence>MVNARAIHRDPSIWEDPTEFKPEMFEGSSEEKEGSKFLPFGFGRRACPGATMGLRLVLLALVQLYNGLNGKRRESCPPALENMEVTTLSNIILCISIFLFALVFKSIVQKRPTSGNLPPSPPALPIIGHLHLLKEPFHRTLHQLSQKYGPILLLQFGTRKVLIVSSASAAEECFTKNDIIFANRPQMLAGKHLNYNYSTIGLAPYGDYWRNLKRLTTVELFSTSRLAMFASIRQEEVQLLLKELFLASTRKPAKVELSSKLMDLVFNIILRMIAGKRYYGKDVVDKKAMEFRDIMKEATELHGSTNLNDFFPVLQLVDFQGVERKMKGTMKKLDKFLEFLLEEHREMRADSTHQSSGSSDASNKATKTTLIDVMLSLQQTEPEFYTDETIKGTILAVLGAGTETSSVSMEWAISLLLNHPEAMHKAWTEITAEVGQDKFLDETDLPKLNYLQSIISETMRLFPPAPLLLPHESSEDCVVCGYSVPQGTMLFVNAWTIQRDPKLWEEATRFMPERFEGGEEGGGCKLLPFGVGRRACPGANLGRKVVGLVIGSLIQSFEWNRIGEEETDMREGTGLTMPKAEPLVALCSPRPGMVNLLSTI</sequence>
<evidence type="ECO:0000256" key="2">
    <source>
        <dbReference type="ARBA" id="ARBA00010617"/>
    </source>
</evidence>
<evidence type="ECO:0000256" key="10">
    <source>
        <dbReference type="RuleBase" id="RU000461"/>
    </source>
</evidence>
<keyword evidence="5 10" id="KW-0560">Oxidoreductase</keyword>
<evidence type="ECO:0000256" key="6">
    <source>
        <dbReference type="ARBA" id="ARBA00023004"/>
    </source>
</evidence>
<dbReference type="InterPro" id="IPR001128">
    <property type="entry name" value="Cyt_P450"/>
</dbReference>
<keyword evidence="6 9" id="KW-0408">Iron</keyword>
<dbReference type="CDD" id="cd20653">
    <property type="entry name" value="CYP81"/>
    <property type="match status" value="1"/>
</dbReference>
<keyword evidence="8" id="KW-0472">Membrane</keyword>
<dbReference type="PANTHER" id="PTHR47947:SF20">
    <property type="entry name" value="CYTOCHROME P450 FAMILY PROTEIN"/>
    <property type="match status" value="1"/>
</dbReference>
<dbReference type="PANTHER" id="PTHR47947">
    <property type="entry name" value="CYTOCHROME P450 82C3-RELATED"/>
    <property type="match status" value="1"/>
</dbReference>